<dbReference type="EMBL" id="DOTR01000055">
    <property type="protein sequence ID" value="HCA02677.1"/>
    <property type="molecule type" value="Genomic_DNA"/>
</dbReference>
<name>A0A3D0KGI2_9GAMM</name>
<protein>
    <submittedName>
        <fullName evidence="1">Uncharacterized protein</fullName>
    </submittedName>
</protein>
<gene>
    <name evidence="1" type="ORF">DEO68_10950</name>
</gene>
<sequence length="95" mass="10770">MSLEIRDDHFMVCTDCQMIIVNDDASGLDYSLDEDVANEREEQIRKAISDIQSDGSYLIAGDDDQNDEFSSRACDCCGTRLAGERYHCRLLRNVL</sequence>
<proteinExistence type="predicted"/>
<accession>A0A3D0KGI2</accession>
<organism evidence="1">
    <name type="scientific">Halomonas campaniensis</name>
    <dbReference type="NCBI Taxonomy" id="213554"/>
    <lineage>
        <taxon>Bacteria</taxon>
        <taxon>Pseudomonadati</taxon>
        <taxon>Pseudomonadota</taxon>
        <taxon>Gammaproteobacteria</taxon>
        <taxon>Oceanospirillales</taxon>
        <taxon>Halomonadaceae</taxon>
        <taxon>Halomonas</taxon>
    </lineage>
</organism>
<dbReference type="AlphaFoldDB" id="A0A3D0KGI2"/>
<comment type="caution">
    <text evidence="1">The sequence shown here is derived from an EMBL/GenBank/DDBJ whole genome shotgun (WGS) entry which is preliminary data.</text>
</comment>
<reference evidence="1" key="1">
    <citation type="journal article" date="2018" name="Nat. Biotechnol.">
        <title>A standardized bacterial taxonomy based on genome phylogeny substantially revises the tree of life.</title>
        <authorList>
            <person name="Parks D.H."/>
            <person name="Chuvochina M."/>
            <person name="Waite D.W."/>
            <person name="Rinke C."/>
            <person name="Skarshewski A."/>
            <person name="Chaumeil P.A."/>
            <person name="Hugenholtz P."/>
        </authorList>
    </citation>
    <scope>NUCLEOTIDE SEQUENCE [LARGE SCALE GENOMIC DNA]</scope>
    <source>
        <strain evidence="1">UBA11284</strain>
    </source>
</reference>
<evidence type="ECO:0000313" key="1">
    <source>
        <dbReference type="EMBL" id="HCA02677.1"/>
    </source>
</evidence>